<accession>A0ACD3B116</accession>
<reference evidence="1 2" key="1">
    <citation type="journal article" date="2019" name="Nat. Ecol. Evol.">
        <title>Megaphylogeny resolves global patterns of mushroom evolution.</title>
        <authorList>
            <person name="Varga T."/>
            <person name="Krizsan K."/>
            <person name="Foldi C."/>
            <person name="Dima B."/>
            <person name="Sanchez-Garcia M."/>
            <person name="Sanchez-Ramirez S."/>
            <person name="Szollosi G.J."/>
            <person name="Szarkandi J.G."/>
            <person name="Papp V."/>
            <person name="Albert L."/>
            <person name="Andreopoulos W."/>
            <person name="Angelini C."/>
            <person name="Antonin V."/>
            <person name="Barry K.W."/>
            <person name="Bougher N.L."/>
            <person name="Buchanan P."/>
            <person name="Buyck B."/>
            <person name="Bense V."/>
            <person name="Catcheside P."/>
            <person name="Chovatia M."/>
            <person name="Cooper J."/>
            <person name="Damon W."/>
            <person name="Desjardin D."/>
            <person name="Finy P."/>
            <person name="Geml J."/>
            <person name="Haridas S."/>
            <person name="Hughes K."/>
            <person name="Justo A."/>
            <person name="Karasinski D."/>
            <person name="Kautmanova I."/>
            <person name="Kiss B."/>
            <person name="Kocsube S."/>
            <person name="Kotiranta H."/>
            <person name="LaButti K.M."/>
            <person name="Lechner B.E."/>
            <person name="Liimatainen K."/>
            <person name="Lipzen A."/>
            <person name="Lukacs Z."/>
            <person name="Mihaltcheva S."/>
            <person name="Morgado L.N."/>
            <person name="Niskanen T."/>
            <person name="Noordeloos M.E."/>
            <person name="Ohm R.A."/>
            <person name="Ortiz-Santana B."/>
            <person name="Ovrebo C."/>
            <person name="Racz N."/>
            <person name="Riley R."/>
            <person name="Savchenko A."/>
            <person name="Shiryaev A."/>
            <person name="Soop K."/>
            <person name="Spirin V."/>
            <person name="Szebenyi C."/>
            <person name="Tomsovsky M."/>
            <person name="Tulloss R.E."/>
            <person name="Uehling J."/>
            <person name="Grigoriev I.V."/>
            <person name="Vagvolgyi C."/>
            <person name="Papp T."/>
            <person name="Martin F.M."/>
            <person name="Miettinen O."/>
            <person name="Hibbett D.S."/>
            <person name="Nagy L.G."/>
        </authorList>
    </citation>
    <scope>NUCLEOTIDE SEQUENCE [LARGE SCALE GENOMIC DNA]</scope>
    <source>
        <strain evidence="1 2">NL-1719</strain>
    </source>
</reference>
<organism evidence="1 2">
    <name type="scientific">Pluteus cervinus</name>
    <dbReference type="NCBI Taxonomy" id="181527"/>
    <lineage>
        <taxon>Eukaryota</taxon>
        <taxon>Fungi</taxon>
        <taxon>Dikarya</taxon>
        <taxon>Basidiomycota</taxon>
        <taxon>Agaricomycotina</taxon>
        <taxon>Agaricomycetes</taxon>
        <taxon>Agaricomycetidae</taxon>
        <taxon>Agaricales</taxon>
        <taxon>Pluteineae</taxon>
        <taxon>Pluteaceae</taxon>
        <taxon>Pluteus</taxon>
    </lineage>
</organism>
<sequence>MPCCELCQASFPAEIGLTHHLRQSLVCRATSFNERVTIAEALRQSLDGYPTDSDSSPPPSRSPTPTCSTTPPPLDEEPPNQTPPSTPPPNIPEAAPSPSSTSRHFIVEYPGAGEVIKDDKDFMARFDDDCMAAIDELLSLPIIQSLKLSFSTAKAMHSWVELLPPGPQWQHRPLPLHPNYPTKRKTTLYHRDPVECIEYLMQNPLLSDHISYTPLQVYRSANKLMRIYSHWLTGTHAWDLQDALPDNGTLLGVILSSDKTQVSAMTSGRSAYPLLLSLANLDFDFRNKGTNNAFLLIALLPVPKFTERNKDLHGVLGARLTHLAFDVVLEPLKVTAQVGIMLSDAFGRQRYCFTPLASDIVDLPEAMLMSCVCGQTSPVTLATQKQFGDNKRYPLRTRQYTIKQLKRVARTADPWDLDAYVPRAKFARLSGVHQPFWRNWALSDPSKFLTPEPLHHWWKFSFDHDLKWCIRGVGSFEIDYRFSILHHHSNVRHFTEGVSKLKQVTGHEHRNMQRYIVTVIAGAVTPSFLIAIRSLVDFRYRAQAPELDDGDLLKLQQSLNGFHTNKKAIIDAGARVGKKKVIDNWYIPKLEMLQSVIPSIRTSGVPRQFSAQVTEHAHIKLIKEPSRASNNQGHEPQICRNLDRHEKCRGFDLTTSMRTAKIVLGQAGDGTRPVGESVRNEDGGEEDDSDEDDEDGHGVKEVRTSAALRDALSNTKPTRKPRDKDHFVTAKKLSQDSTLTLPHRTLSTEFTAIHLKGKPCYSSLSIDRAATLFDIPDLRQALSHYIHRASNQQNTPFSVGGVRSRSAQPLPFNLRVWTRCRVQNKSIHYPHPILPASTVHAAPPTGPWTKGRHEPVILNVDSSKQWPHSGLNGHCVVQLVLIMQAVPLDGAALPPCFNSTITYVRRLDIVPQVDPSDATRRGPYPEPTTSLFVLSRAKRSDSTPMGDVVPLHQVRCPLDLVPKFNQAAASLRLTRETSLACYSEFYLNKYFTDELFFALS</sequence>
<gene>
    <name evidence="1" type="ORF">BDN72DRAFT_895699</name>
</gene>
<name>A0ACD3B116_9AGAR</name>
<evidence type="ECO:0000313" key="1">
    <source>
        <dbReference type="EMBL" id="TFK71326.1"/>
    </source>
</evidence>
<protein>
    <submittedName>
        <fullName evidence="1">Uncharacterized protein</fullName>
    </submittedName>
</protein>
<dbReference type="EMBL" id="ML208299">
    <property type="protein sequence ID" value="TFK71326.1"/>
    <property type="molecule type" value="Genomic_DNA"/>
</dbReference>
<dbReference type="Proteomes" id="UP000308600">
    <property type="component" value="Unassembled WGS sequence"/>
</dbReference>
<evidence type="ECO:0000313" key="2">
    <source>
        <dbReference type="Proteomes" id="UP000308600"/>
    </source>
</evidence>
<proteinExistence type="predicted"/>
<keyword evidence="2" id="KW-1185">Reference proteome</keyword>